<sequence>MSTAQLGLAPSHRTLRACAPLGTVDGANSSLPWRSDPWVTPPTPGFTQPGIWNAMNNTGAGGLARAELGKRVECPGFWVG</sequence>
<evidence type="ECO:0000313" key="2">
    <source>
        <dbReference type="Proteomes" id="UP001305647"/>
    </source>
</evidence>
<protein>
    <submittedName>
        <fullName evidence="1">Uncharacterized protein</fullName>
    </submittedName>
</protein>
<dbReference type="AlphaFoldDB" id="A0AAN6Q3I0"/>
<keyword evidence="2" id="KW-1185">Reference proteome</keyword>
<dbReference type="Proteomes" id="UP001305647">
    <property type="component" value="Unassembled WGS sequence"/>
</dbReference>
<comment type="caution">
    <text evidence="1">The sequence shown here is derived from an EMBL/GenBank/DDBJ whole genome shotgun (WGS) entry which is preliminary data.</text>
</comment>
<evidence type="ECO:0000313" key="1">
    <source>
        <dbReference type="EMBL" id="KAK4102833.1"/>
    </source>
</evidence>
<dbReference type="EMBL" id="MU863630">
    <property type="protein sequence ID" value="KAK4102833.1"/>
    <property type="molecule type" value="Genomic_DNA"/>
</dbReference>
<proteinExistence type="predicted"/>
<name>A0AAN6Q3I0_9PEZI</name>
<organism evidence="1 2">
    <name type="scientific">Parathielavia hyrcaniae</name>
    <dbReference type="NCBI Taxonomy" id="113614"/>
    <lineage>
        <taxon>Eukaryota</taxon>
        <taxon>Fungi</taxon>
        <taxon>Dikarya</taxon>
        <taxon>Ascomycota</taxon>
        <taxon>Pezizomycotina</taxon>
        <taxon>Sordariomycetes</taxon>
        <taxon>Sordariomycetidae</taxon>
        <taxon>Sordariales</taxon>
        <taxon>Chaetomiaceae</taxon>
        <taxon>Parathielavia</taxon>
    </lineage>
</organism>
<accession>A0AAN6Q3I0</accession>
<gene>
    <name evidence="1" type="ORF">N658DRAFT_326017</name>
</gene>
<reference evidence="1" key="1">
    <citation type="journal article" date="2023" name="Mol. Phylogenet. Evol.">
        <title>Genome-scale phylogeny and comparative genomics of the fungal order Sordariales.</title>
        <authorList>
            <person name="Hensen N."/>
            <person name="Bonometti L."/>
            <person name="Westerberg I."/>
            <person name="Brannstrom I.O."/>
            <person name="Guillou S."/>
            <person name="Cros-Aarteil S."/>
            <person name="Calhoun S."/>
            <person name="Haridas S."/>
            <person name="Kuo A."/>
            <person name="Mondo S."/>
            <person name="Pangilinan J."/>
            <person name="Riley R."/>
            <person name="LaButti K."/>
            <person name="Andreopoulos B."/>
            <person name="Lipzen A."/>
            <person name="Chen C."/>
            <person name="Yan M."/>
            <person name="Daum C."/>
            <person name="Ng V."/>
            <person name="Clum A."/>
            <person name="Steindorff A."/>
            <person name="Ohm R.A."/>
            <person name="Martin F."/>
            <person name="Silar P."/>
            <person name="Natvig D.O."/>
            <person name="Lalanne C."/>
            <person name="Gautier V."/>
            <person name="Ament-Velasquez S.L."/>
            <person name="Kruys A."/>
            <person name="Hutchinson M.I."/>
            <person name="Powell A.J."/>
            <person name="Barry K."/>
            <person name="Miller A.N."/>
            <person name="Grigoriev I.V."/>
            <person name="Debuchy R."/>
            <person name="Gladieux P."/>
            <person name="Hiltunen Thoren M."/>
            <person name="Johannesson H."/>
        </authorList>
    </citation>
    <scope>NUCLEOTIDE SEQUENCE</scope>
    <source>
        <strain evidence="1">CBS 757.83</strain>
    </source>
</reference>
<reference evidence="1" key="2">
    <citation type="submission" date="2023-05" db="EMBL/GenBank/DDBJ databases">
        <authorList>
            <consortium name="Lawrence Berkeley National Laboratory"/>
            <person name="Steindorff A."/>
            <person name="Hensen N."/>
            <person name="Bonometti L."/>
            <person name="Westerberg I."/>
            <person name="Brannstrom I.O."/>
            <person name="Guillou S."/>
            <person name="Cros-Aarteil S."/>
            <person name="Calhoun S."/>
            <person name="Haridas S."/>
            <person name="Kuo A."/>
            <person name="Mondo S."/>
            <person name="Pangilinan J."/>
            <person name="Riley R."/>
            <person name="Labutti K."/>
            <person name="Andreopoulos B."/>
            <person name="Lipzen A."/>
            <person name="Chen C."/>
            <person name="Yanf M."/>
            <person name="Daum C."/>
            <person name="Ng V."/>
            <person name="Clum A."/>
            <person name="Ohm R."/>
            <person name="Martin F."/>
            <person name="Silar P."/>
            <person name="Natvig D."/>
            <person name="Lalanne C."/>
            <person name="Gautier V."/>
            <person name="Ament-Velasquez S.L."/>
            <person name="Kruys A."/>
            <person name="Hutchinson M.I."/>
            <person name="Powell A.J."/>
            <person name="Barry K."/>
            <person name="Miller A.N."/>
            <person name="Grigoriev I.V."/>
            <person name="Debuchy R."/>
            <person name="Gladieux P."/>
            <person name="Thoren M.H."/>
            <person name="Johannesson H."/>
        </authorList>
    </citation>
    <scope>NUCLEOTIDE SEQUENCE</scope>
    <source>
        <strain evidence="1">CBS 757.83</strain>
    </source>
</reference>